<organism evidence="4">
    <name type="scientific">Thelazia callipaeda</name>
    <name type="common">Oriental eyeworm</name>
    <name type="synonym">Parasitic nematode</name>
    <dbReference type="NCBI Taxonomy" id="103827"/>
    <lineage>
        <taxon>Eukaryota</taxon>
        <taxon>Metazoa</taxon>
        <taxon>Ecdysozoa</taxon>
        <taxon>Nematoda</taxon>
        <taxon>Chromadorea</taxon>
        <taxon>Rhabditida</taxon>
        <taxon>Spirurina</taxon>
        <taxon>Spiruromorpha</taxon>
        <taxon>Thelazioidea</taxon>
        <taxon>Thelaziidae</taxon>
        <taxon>Thelazia</taxon>
    </lineage>
</organism>
<dbReference type="EMBL" id="UYYF01004980">
    <property type="protein sequence ID" value="VDN07795.1"/>
    <property type="molecule type" value="Genomic_DNA"/>
</dbReference>
<reference evidence="2 3" key="2">
    <citation type="submission" date="2018-11" db="EMBL/GenBank/DDBJ databases">
        <authorList>
            <consortium name="Pathogen Informatics"/>
        </authorList>
    </citation>
    <scope>NUCLEOTIDE SEQUENCE [LARGE SCALE GENOMIC DNA]</scope>
</reference>
<evidence type="ECO:0000313" key="4">
    <source>
        <dbReference type="WBParaSite" id="TCLT_0001012901-mRNA-1"/>
    </source>
</evidence>
<sequence>MTSRENKPSEWKASFVPGDEVHHTFPSELEPEDFKAIDHNIRQLPCEYGISTVSDTVDWTRTKQRRSAQQNCERGAGAARMSEYDLAPESIMKKRRIISV</sequence>
<protein>
    <submittedName>
        <fullName evidence="2 4">Uncharacterized protein</fullName>
    </submittedName>
</protein>
<proteinExistence type="predicted"/>
<accession>A0A158RD51</accession>
<keyword evidence="3" id="KW-1185">Reference proteome</keyword>
<feature type="compositionally biased region" description="Basic and acidic residues" evidence="1">
    <location>
        <begin position="1"/>
        <end position="10"/>
    </location>
</feature>
<feature type="region of interest" description="Disordered" evidence="1">
    <location>
        <begin position="61"/>
        <end position="80"/>
    </location>
</feature>
<dbReference type="AlphaFoldDB" id="A0A158RD51"/>
<gene>
    <name evidence="2" type="ORF">TCLT_LOCUS10118</name>
</gene>
<name>A0A158RD51_THECL</name>
<dbReference type="WBParaSite" id="TCLT_0001012901-mRNA-1">
    <property type="protein sequence ID" value="TCLT_0001012901-mRNA-1"/>
    <property type="gene ID" value="TCLT_0001012901"/>
</dbReference>
<dbReference type="Proteomes" id="UP000276776">
    <property type="component" value="Unassembled WGS sequence"/>
</dbReference>
<evidence type="ECO:0000256" key="1">
    <source>
        <dbReference type="SAM" id="MobiDB-lite"/>
    </source>
</evidence>
<feature type="region of interest" description="Disordered" evidence="1">
    <location>
        <begin position="1"/>
        <end position="25"/>
    </location>
</feature>
<reference evidence="4" key="1">
    <citation type="submission" date="2016-04" db="UniProtKB">
        <authorList>
            <consortium name="WormBaseParasite"/>
        </authorList>
    </citation>
    <scope>IDENTIFICATION</scope>
</reference>
<evidence type="ECO:0000313" key="2">
    <source>
        <dbReference type="EMBL" id="VDN07795.1"/>
    </source>
</evidence>
<evidence type="ECO:0000313" key="3">
    <source>
        <dbReference type="Proteomes" id="UP000276776"/>
    </source>
</evidence>